<dbReference type="AlphaFoldDB" id="A0A9N9MYQ9"/>
<evidence type="ECO:0000313" key="1">
    <source>
        <dbReference type="EMBL" id="CAG9773399.1"/>
    </source>
</evidence>
<keyword evidence="2" id="KW-1185">Reference proteome</keyword>
<reference evidence="1" key="1">
    <citation type="submission" date="2022-01" db="EMBL/GenBank/DDBJ databases">
        <authorList>
            <person name="King R."/>
        </authorList>
    </citation>
    <scope>NUCLEOTIDE SEQUENCE</scope>
</reference>
<proteinExistence type="predicted"/>
<dbReference type="EMBL" id="OU892285">
    <property type="protein sequence ID" value="CAG9773399.1"/>
    <property type="molecule type" value="Genomic_DNA"/>
</dbReference>
<organism evidence="1 2">
    <name type="scientific">Ceutorhynchus assimilis</name>
    <name type="common">cabbage seed weevil</name>
    <dbReference type="NCBI Taxonomy" id="467358"/>
    <lineage>
        <taxon>Eukaryota</taxon>
        <taxon>Metazoa</taxon>
        <taxon>Ecdysozoa</taxon>
        <taxon>Arthropoda</taxon>
        <taxon>Hexapoda</taxon>
        <taxon>Insecta</taxon>
        <taxon>Pterygota</taxon>
        <taxon>Neoptera</taxon>
        <taxon>Endopterygota</taxon>
        <taxon>Coleoptera</taxon>
        <taxon>Polyphaga</taxon>
        <taxon>Cucujiformia</taxon>
        <taxon>Curculionidae</taxon>
        <taxon>Ceutorhynchinae</taxon>
        <taxon>Ceutorhynchus</taxon>
    </lineage>
</organism>
<accession>A0A9N9MYQ9</accession>
<evidence type="ECO:0000313" key="2">
    <source>
        <dbReference type="Proteomes" id="UP001152799"/>
    </source>
</evidence>
<gene>
    <name evidence="1" type="ORF">CEUTPL_LOCUS13790</name>
</gene>
<protein>
    <submittedName>
        <fullName evidence="1">Uncharacterized protein</fullName>
    </submittedName>
</protein>
<name>A0A9N9MYQ9_9CUCU</name>
<sequence>MDVSPGPTNIPIIDLTEDDWQLRLDKVYGPKTLKLKYLQAFDVLNQFIKYHKSIIESRSHVYYKFVGSEHYLERVIQNYGFQFVSLYGMPFMCICDERSHKGKHMHAFIFRRITDQIPTRDTLTDFIEPPITDVSLWVETALYMMEKGKSRKFHCKTFTSPLCIDNPLLKRMLKDFLLLGLK</sequence>
<dbReference type="Proteomes" id="UP001152799">
    <property type="component" value="Chromosome 9"/>
</dbReference>